<keyword evidence="2" id="KW-1185">Reference proteome</keyword>
<accession>J4C3Q8</accession>
<dbReference type="AlphaFoldDB" id="J4C3Q8"/>
<organism evidence="1 2">
    <name type="scientific">Theileria orientalis strain Shintoku</name>
    <dbReference type="NCBI Taxonomy" id="869250"/>
    <lineage>
        <taxon>Eukaryota</taxon>
        <taxon>Sar</taxon>
        <taxon>Alveolata</taxon>
        <taxon>Apicomplexa</taxon>
        <taxon>Aconoidasida</taxon>
        <taxon>Piroplasmida</taxon>
        <taxon>Theileriidae</taxon>
        <taxon>Theileria</taxon>
    </lineage>
</organism>
<dbReference type="Proteomes" id="UP000003786">
    <property type="component" value="Chromosome 3"/>
</dbReference>
<dbReference type="RefSeq" id="XP_009691167.1">
    <property type="nucleotide sequence ID" value="XM_009692872.1"/>
</dbReference>
<proteinExistence type="predicted"/>
<evidence type="ECO:0000313" key="2">
    <source>
        <dbReference type="Proteomes" id="UP000003786"/>
    </source>
</evidence>
<dbReference type="GeneID" id="20716039"/>
<dbReference type="VEuPathDB" id="PiroplasmaDB:TOT_030000902"/>
<name>J4C3Q8_THEOR</name>
<dbReference type="EMBL" id="AP011948">
    <property type="protein sequence ID" value="BAM40866.1"/>
    <property type="molecule type" value="Genomic_DNA"/>
</dbReference>
<evidence type="ECO:0000313" key="1">
    <source>
        <dbReference type="EMBL" id="BAM40866.1"/>
    </source>
</evidence>
<reference evidence="1 2" key="1">
    <citation type="journal article" date="2012" name="MBio">
        <title>Comparative genome analysis of three eukaryotic parasites with differing abilities to transform leukocytes reveals key mediators of Theileria-induced leukocyte transformation.</title>
        <authorList>
            <person name="Hayashida K."/>
            <person name="Hara Y."/>
            <person name="Abe T."/>
            <person name="Yamasaki C."/>
            <person name="Toyoda A."/>
            <person name="Kosuge T."/>
            <person name="Suzuki Y."/>
            <person name="Sato Y."/>
            <person name="Kawashima S."/>
            <person name="Katayama T."/>
            <person name="Wakaguri H."/>
            <person name="Inoue N."/>
            <person name="Homma K."/>
            <person name="Tada-Umezaki M."/>
            <person name="Yagi Y."/>
            <person name="Fujii Y."/>
            <person name="Habara T."/>
            <person name="Kanehisa M."/>
            <person name="Watanabe H."/>
            <person name="Ito K."/>
            <person name="Gojobori T."/>
            <person name="Sugawara H."/>
            <person name="Imanishi T."/>
            <person name="Weir W."/>
            <person name="Gardner M."/>
            <person name="Pain A."/>
            <person name="Shiels B."/>
            <person name="Hattori M."/>
            <person name="Nene V."/>
            <person name="Sugimoto C."/>
        </authorList>
    </citation>
    <scope>NUCLEOTIDE SEQUENCE [LARGE SCALE GENOMIC DNA]</scope>
    <source>
        <strain evidence="1 2">Shintoku</strain>
    </source>
</reference>
<protein>
    <submittedName>
        <fullName evidence="1">Uncharacterized protein</fullName>
    </submittedName>
</protein>
<sequence length="105" mass="12140">MTFTSRYSYIRQLLTPHPSLIYTFKFWINGSCKITLFPVFQKGLSYNQAGFQALGPRCRWHIRFSDQHGRILYVQLQFQGQEAGTLGERPLAADLSQDAKRQILA</sequence>
<dbReference type="KEGG" id="tot:TOT_030000902"/>
<gene>
    <name evidence="1" type="ORF">TOT_030000902</name>
</gene>